<accession>A0A0S1SUR0</accession>
<reference evidence="2 3" key="2">
    <citation type="journal article" date="2016" name="PeerJ">
        <title>Analysis of five complete genome sequences for members of the class Peribacteria in the recently recognized Peregrinibacteria bacterial phylum.</title>
        <authorList>
            <person name="Anantharaman K."/>
            <person name="Brown C.T."/>
            <person name="Burstein D."/>
            <person name="Castelle C.J."/>
            <person name="Probst A.J."/>
            <person name="Thomas B.C."/>
            <person name="Williams K.H."/>
            <person name="Banfield J.F."/>
        </authorList>
    </citation>
    <scope>NUCLEOTIDE SEQUENCE [LARGE SCALE GENOMIC DNA]</scope>
    <source>
        <strain evidence="2">RIFOXYD1_FULL_PER-ii_59_16</strain>
    </source>
</reference>
<evidence type="ECO:0000313" key="3">
    <source>
        <dbReference type="Proteomes" id="UP000069135"/>
    </source>
</evidence>
<feature type="compositionally biased region" description="Pro residues" evidence="1">
    <location>
        <begin position="1"/>
        <end position="16"/>
    </location>
</feature>
<evidence type="ECO:0000256" key="1">
    <source>
        <dbReference type="SAM" id="MobiDB-lite"/>
    </source>
</evidence>
<accession>A0A0S1SRT3</accession>
<sequence length="212" mass="23248">MAQTPTPPQPPRPGDPVPAGGLDPTQVFGSPPPPPPAQGQQTGGAQQGDGAAMPADQGPPPPPVGTKATKEMGFDDEDLKILGEVGNYRFGSITVALTNDNIPIPPHSETKFDDQQFLTLLRGSISLTRDEKWRIIMAIPKLSQFQIDELQKILEEERRKFSELSPKHLLQLQKLEQKHAEDWRDLQAISVQQTARGQEQSEADAIRKQLGL</sequence>
<dbReference type="KEGG" id="prf:PeribacterA2_0389"/>
<evidence type="ECO:0000313" key="2">
    <source>
        <dbReference type="EMBL" id="ALM13084.1"/>
    </source>
</evidence>
<reference evidence="3" key="1">
    <citation type="submission" date="2015-10" db="EMBL/GenBank/DDBJ databases">
        <title>Analysis of five complete genome sequences for members of the class Peribacteria in the recently recognized Peregrinibacteria bacterial phylum.</title>
        <authorList>
            <person name="Anantharaman K."/>
            <person name="Brown C.T."/>
            <person name="Burstein D."/>
            <person name="Castelle C.J."/>
            <person name="Probst A.J."/>
            <person name="Thomas B.C."/>
            <person name="Williams K.H."/>
            <person name="Banfield J.F."/>
        </authorList>
    </citation>
    <scope>NUCLEOTIDE SEQUENCE [LARGE SCALE GENOMIC DNA]</scope>
</reference>
<protein>
    <submittedName>
        <fullName evidence="2">Uncharacterized protein</fullName>
    </submittedName>
</protein>
<dbReference type="EMBL" id="CP013065">
    <property type="protein sequence ID" value="ALM13084.1"/>
    <property type="molecule type" value="Genomic_DNA"/>
</dbReference>
<accession>A0A0S1SQF0</accession>
<dbReference type="STRING" id="1735162.PeribacterB2_0389"/>
<proteinExistence type="predicted"/>
<accession>A0A0S1SGM3</accession>
<dbReference type="AlphaFoldDB" id="A0A0S1SUR0"/>
<dbReference type="Proteomes" id="UP000069135">
    <property type="component" value="Chromosome"/>
</dbReference>
<feature type="region of interest" description="Disordered" evidence="1">
    <location>
        <begin position="1"/>
        <end position="70"/>
    </location>
</feature>
<accession>A0A0S1SKT7</accession>
<organism evidence="2 3">
    <name type="scientific">Candidatus Peribacter riflensis</name>
    <dbReference type="NCBI Taxonomy" id="1735162"/>
    <lineage>
        <taxon>Bacteria</taxon>
        <taxon>Candidatus Peregrinibacteriota</taxon>
        <taxon>Candidatus Peribacteria</taxon>
        <taxon>Candidatus Peribacterales</taxon>
        <taxon>Candidatus Peribacteraceae</taxon>
        <taxon>Candidatus Peribacter</taxon>
    </lineage>
</organism>
<gene>
    <name evidence="2" type="ORF">PeribacterD1_0389</name>
</gene>
<name>A0A0S1SUR0_9BACT</name>
<dbReference type="SUPFAM" id="SSF101447">
    <property type="entry name" value="Formin homology 2 domain (FH2 domain)"/>
    <property type="match status" value="1"/>
</dbReference>